<dbReference type="InterPro" id="IPR036565">
    <property type="entry name" value="Mur-like_cat_sf"/>
</dbReference>
<dbReference type="InterPro" id="IPR004101">
    <property type="entry name" value="Mur_ligase_C"/>
</dbReference>
<dbReference type="GO" id="GO:0000287">
    <property type="term" value="F:magnesium ion binding"/>
    <property type="evidence" value="ECO:0007669"/>
    <property type="project" value="UniProtKB-UniRule"/>
</dbReference>
<feature type="binding site" evidence="9">
    <location>
        <position position="193"/>
    </location>
    <ligand>
        <name>UDP-N-acetyl-alpha-D-muramoyl-L-alanyl-D-glutamate</name>
        <dbReference type="ChEBI" id="CHEBI:83900"/>
    </ligand>
</feature>
<comment type="pathway">
    <text evidence="9 10">Cell wall biogenesis; peptidoglycan biosynthesis.</text>
</comment>
<feature type="binding site" evidence="9">
    <location>
        <position position="191"/>
    </location>
    <ligand>
        <name>UDP-N-acetyl-alpha-D-muramoyl-L-alanyl-D-glutamate</name>
        <dbReference type="ChEBI" id="CHEBI:83900"/>
    </ligand>
</feature>
<reference evidence="13 14" key="1">
    <citation type="submission" date="2016-10" db="EMBL/GenBank/DDBJ databases">
        <authorList>
            <person name="de Groot N.N."/>
        </authorList>
    </citation>
    <scope>NUCLEOTIDE SEQUENCE [LARGE SCALE GENOMIC DNA]</scope>
    <source>
        <strain evidence="13 14">DSM 19706</strain>
    </source>
</reference>
<keyword evidence="5 9" id="KW-0067">ATP-binding</keyword>
<dbReference type="Pfam" id="PF08245">
    <property type="entry name" value="Mur_ligase_M"/>
    <property type="match status" value="1"/>
</dbReference>
<dbReference type="PANTHER" id="PTHR23135:SF4">
    <property type="entry name" value="UDP-N-ACETYLMURAMOYL-L-ALANYL-D-GLUTAMATE--2,6-DIAMINOPIMELATE LIGASE MURE HOMOLOG, CHLOROPLASTIC"/>
    <property type="match status" value="1"/>
</dbReference>
<keyword evidence="8 9" id="KW-0961">Cell wall biogenesis/degradation</keyword>
<dbReference type="InterPro" id="IPR018109">
    <property type="entry name" value="Folylpolyglutamate_synth_CS"/>
</dbReference>
<evidence type="ECO:0000313" key="14">
    <source>
        <dbReference type="Proteomes" id="UP000199308"/>
    </source>
</evidence>
<comment type="similarity">
    <text evidence="1 9">Belongs to the MurCDEF family. MurE subfamily.</text>
</comment>
<dbReference type="NCBIfam" id="NF001124">
    <property type="entry name" value="PRK00139.1-2"/>
    <property type="match status" value="1"/>
</dbReference>
<dbReference type="InterPro" id="IPR013221">
    <property type="entry name" value="Mur_ligase_cen"/>
</dbReference>
<evidence type="ECO:0000256" key="10">
    <source>
        <dbReference type="RuleBase" id="RU004135"/>
    </source>
</evidence>
<accession>A0A1I0B0M5</accession>
<feature type="binding site" evidence="9">
    <location>
        <position position="185"/>
    </location>
    <ligand>
        <name>UDP-N-acetyl-alpha-D-muramoyl-L-alanyl-D-glutamate</name>
        <dbReference type="ChEBI" id="CHEBI:83900"/>
    </ligand>
</feature>
<dbReference type="InterPro" id="IPR035911">
    <property type="entry name" value="MurE/MurF_N"/>
</dbReference>
<sequence>MPNALSRLLSAANIAFDKQIESRQLVNDSREIKTGDVFCAVIGSASNGNLFISAAIEKGCSVVLSQCQQQEQHGNVREEQGVPVISMYQLDQSLADLALWYYDNPQKKLNIFGVTGTNGKTSVSQLIAQLLEQLGKKAAVIGTTGAGRLNALTPIANTTPGPTELAQLFAQFVEQGITDVAMEVSSHALEQKRVDASLFDIAVFTNLSRDHLDYHGTMENYAAEKFKVFSGQQKQVAILNADDAQAKQWLPVMTQPVCLFSCKQDVSDNRYFVYAKEVSLTRQGMSLSIVTHKGPLTISAQLIGAFNVENLLAAIAVAVMQEYRLTDIEQAVAAITPITGRMETFSAPGETTAVVDYAHTPDALENALSACRQHCAGSLWVVFGCGGDRDKGKRPLMGQVAEKGADNIVVTNDNPRTETPENIASDILAGIENKQRVQVLLDRQRAVLSTLQQAKSDDMVLLAGKGHEDYVIVGEDTIYYNEREVVSNFFSTKKEGMQ</sequence>
<dbReference type="UniPathway" id="UPA00219"/>
<dbReference type="GO" id="GO:0008360">
    <property type="term" value="P:regulation of cell shape"/>
    <property type="evidence" value="ECO:0007669"/>
    <property type="project" value="UniProtKB-KW"/>
</dbReference>
<dbReference type="SUPFAM" id="SSF53244">
    <property type="entry name" value="MurD-like peptide ligases, peptide-binding domain"/>
    <property type="match status" value="1"/>
</dbReference>
<keyword evidence="9" id="KW-0460">Magnesium</keyword>
<dbReference type="SUPFAM" id="SSF63418">
    <property type="entry name" value="MurE/MurF N-terminal domain"/>
    <property type="match status" value="1"/>
</dbReference>
<evidence type="ECO:0000256" key="5">
    <source>
        <dbReference type="ARBA" id="ARBA00022840"/>
    </source>
</evidence>
<dbReference type="Gene3D" id="3.40.1390.10">
    <property type="entry name" value="MurE/MurF, N-terminal domain"/>
    <property type="match status" value="1"/>
</dbReference>
<name>A0A1I0B0M5_THASX</name>
<dbReference type="EMBL" id="FOHK01000003">
    <property type="protein sequence ID" value="SET00044.1"/>
    <property type="molecule type" value="Genomic_DNA"/>
</dbReference>
<keyword evidence="9 10" id="KW-0132">Cell division</keyword>
<evidence type="ECO:0000256" key="7">
    <source>
        <dbReference type="ARBA" id="ARBA00022984"/>
    </source>
</evidence>
<dbReference type="GO" id="GO:0005524">
    <property type="term" value="F:ATP binding"/>
    <property type="evidence" value="ECO:0007669"/>
    <property type="project" value="UniProtKB-UniRule"/>
</dbReference>
<dbReference type="STRING" id="349064.SAMN05660429_00879"/>
<keyword evidence="7 9" id="KW-0573">Peptidoglycan synthesis</keyword>
<dbReference type="Gene3D" id="3.90.190.20">
    <property type="entry name" value="Mur ligase, C-terminal domain"/>
    <property type="match status" value="1"/>
</dbReference>
<dbReference type="GO" id="GO:0009252">
    <property type="term" value="P:peptidoglycan biosynthetic process"/>
    <property type="evidence" value="ECO:0007669"/>
    <property type="project" value="UniProtKB-UniRule"/>
</dbReference>
<keyword evidence="2 9" id="KW-0963">Cytoplasm</keyword>
<evidence type="ECO:0000256" key="3">
    <source>
        <dbReference type="ARBA" id="ARBA00022598"/>
    </source>
</evidence>
<keyword evidence="3 9" id="KW-0436">Ligase</keyword>
<dbReference type="InterPro" id="IPR036615">
    <property type="entry name" value="Mur_ligase_C_dom_sf"/>
</dbReference>
<dbReference type="Pfam" id="PF02875">
    <property type="entry name" value="Mur_ligase_C"/>
    <property type="match status" value="1"/>
</dbReference>
<comment type="cofactor">
    <cofactor evidence="9">
        <name>Mg(2+)</name>
        <dbReference type="ChEBI" id="CHEBI:18420"/>
    </cofactor>
</comment>
<dbReference type="GO" id="GO:0005737">
    <property type="term" value="C:cytoplasm"/>
    <property type="evidence" value="ECO:0007669"/>
    <property type="project" value="UniProtKB-SubCell"/>
</dbReference>
<dbReference type="PROSITE" id="PS01011">
    <property type="entry name" value="FOLYLPOLYGLU_SYNT_1"/>
    <property type="match status" value="1"/>
</dbReference>
<proteinExistence type="inferred from homology"/>
<dbReference type="NCBIfam" id="NF001123">
    <property type="entry name" value="PRK00139.1-1"/>
    <property type="match status" value="1"/>
</dbReference>
<keyword evidence="14" id="KW-1185">Reference proteome</keyword>
<comment type="PTM">
    <text evidence="9">Carboxylation is probably crucial for Mg(2+) binding and, consequently, for the gamma-phosphate positioning of ATP.</text>
</comment>
<keyword evidence="4 9" id="KW-0547">Nucleotide-binding</keyword>
<feature type="binding site" evidence="9">
    <location>
        <position position="29"/>
    </location>
    <ligand>
        <name>UDP-N-acetyl-alpha-D-muramoyl-L-alanyl-D-glutamate</name>
        <dbReference type="ChEBI" id="CHEBI:83900"/>
    </ligand>
</feature>
<evidence type="ECO:0000256" key="2">
    <source>
        <dbReference type="ARBA" id="ARBA00022490"/>
    </source>
</evidence>
<dbReference type="EC" id="6.3.2.13" evidence="9"/>
<feature type="binding site" evidence="9">
    <location>
        <position position="157"/>
    </location>
    <ligand>
        <name>UDP-N-acetyl-alpha-D-muramoyl-L-alanyl-D-glutamate</name>
        <dbReference type="ChEBI" id="CHEBI:83900"/>
    </ligand>
</feature>
<evidence type="ECO:0000256" key="8">
    <source>
        <dbReference type="ARBA" id="ARBA00023316"/>
    </source>
</evidence>
<feature type="short sequence motif" description="Meso-diaminopimelate recognition motif" evidence="9">
    <location>
        <begin position="413"/>
        <end position="416"/>
    </location>
</feature>
<feature type="binding site" evidence="9">
    <location>
        <begin position="116"/>
        <end position="122"/>
    </location>
    <ligand>
        <name>ATP</name>
        <dbReference type="ChEBI" id="CHEBI:30616"/>
    </ligand>
</feature>
<evidence type="ECO:0000256" key="4">
    <source>
        <dbReference type="ARBA" id="ARBA00022741"/>
    </source>
</evidence>
<comment type="function">
    <text evidence="9">Catalyzes the addition of meso-diaminopimelic acid to the nucleotide precursor UDP-N-acetylmuramoyl-L-alanyl-D-glutamate (UMAG) in the biosynthesis of bacterial cell-wall peptidoglycan.</text>
</comment>
<feature type="binding site" evidence="9">
    <location>
        <position position="464"/>
    </location>
    <ligand>
        <name>meso-2,6-diaminopimelate</name>
        <dbReference type="ChEBI" id="CHEBI:57791"/>
    </ligand>
</feature>
<comment type="caution">
    <text evidence="9">Lacks conserved residue(s) required for the propagation of feature annotation.</text>
</comment>
<dbReference type="SUPFAM" id="SSF53623">
    <property type="entry name" value="MurD-like peptide ligases, catalytic domain"/>
    <property type="match status" value="1"/>
</dbReference>
<organism evidence="13 14">
    <name type="scientific">Thalassotalea agarivorans</name>
    <name type="common">Thalassomonas agarivorans</name>
    <dbReference type="NCBI Taxonomy" id="349064"/>
    <lineage>
        <taxon>Bacteria</taxon>
        <taxon>Pseudomonadati</taxon>
        <taxon>Pseudomonadota</taxon>
        <taxon>Gammaproteobacteria</taxon>
        <taxon>Alteromonadales</taxon>
        <taxon>Colwelliaceae</taxon>
        <taxon>Thalassotalea</taxon>
    </lineage>
</organism>
<protein>
    <recommendedName>
        <fullName evidence="9">UDP-N-acetylmuramoyl-L-alanyl-D-glutamate--2,6-diaminopimelate ligase</fullName>
        <ecNumber evidence="9">6.3.2.13</ecNumber>
    </recommendedName>
    <alternativeName>
        <fullName evidence="9">Meso-A2pm-adding enzyme</fullName>
    </alternativeName>
    <alternativeName>
        <fullName evidence="9">Meso-diaminopimelate-adding enzyme</fullName>
    </alternativeName>
    <alternativeName>
        <fullName evidence="9">UDP-MurNAc-L-Ala-D-Glu:meso-diaminopimelate ligase</fullName>
    </alternativeName>
    <alternativeName>
        <fullName evidence="9">UDP-MurNAc-tripeptide synthetase</fullName>
    </alternativeName>
    <alternativeName>
        <fullName evidence="9">UDP-N-acetylmuramyl-tripeptide synthetase</fullName>
    </alternativeName>
</protein>
<dbReference type="GO" id="GO:0004326">
    <property type="term" value="F:tetrahydrofolylpolyglutamate synthase activity"/>
    <property type="evidence" value="ECO:0007669"/>
    <property type="project" value="InterPro"/>
</dbReference>
<evidence type="ECO:0000259" key="12">
    <source>
        <dbReference type="Pfam" id="PF08245"/>
    </source>
</evidence>
<dbReference type="GO" id="GO:0008765">
    <property type="term" value="F:UDP-N-acetylmuramoylalanyl-D-glutamate-2,6-diaminopimelate ligase activity"/>
    <property type="evidence" value="ECO:0007669"/>
    <property type="project" value="UniProtKB-UniRule"/>
</dbReference>
<dbReference type="Proteomes" id="UP000199308">
    <property type="component" value="Unassembled WGS sequence"/>
</dbReference>
<dbReference type="NCBIfam" id="NF001126">
    <property type="entry name" value="PRK00139.1-4"/>
    <property type="match status" value="1"/>
</dbReference>
<dbReference type="InterPro" id="IPR005761">
    <property type="entry name" value="UDP-N-AcMur-Glu-dNH2Pim_ligase"/>
</dbReference>
<comment type="subcellular location">
    <subcellularLocation>
        <location evidence="9 10">Cytoplasm</location>
    </subcellularLocation>
</comment>
<dbReference type="GO" id="GO:0051301">
    <property type="term" value="P:cell division"/>
    <property type="evidence" value="ECO:0007669"/>
    <property type="project" value="UniProtKB-KW"/>
</dbReference>
<dbReference type="NCBIfam" id="TIGR01085">
    <property type="entry name" value="murE"/>
    <property type="match status" value="1"/>
</dbReference>
<feature type="domain" description="Mur ligase C-terminal" evidence="11">
    <location>
        <begin position="340"/>
        <end position="466"/>
    </location>
</feature>
<keyword evidence="9 10" id="KW-0131">Cell cycle</keyword>
<gene>
    <name evidence="9" type="primary">murE</name>
    <name evidence="13" type="ORF">SAMN05660429_00879</name>
</gene>
<dbReference type="GO" id="GO:0071555">
    <property type="term" value="P:cell wall organization"/>
    <property type="evidence" value="ECO:0007669"/>
    <property type="project" value="UniProtKB-KW"/>
</dbReference>
<dbReference type="HAMAP" id="MF_00208">
    <property type="entry name" value="MurE"/>
    <property type="match status" value="1"/>
</dbReference>
<feature type="modified residue" description="N6-carboxylysine" evidence="9">
    <location>
        <position position="225"/>
    </location>
</feature>
<dbReference type="PANTHER" id="PTHR23135">
    <property type="entry name" value="MUR LIGASE FAMILY MEMBER"/>
    <property type="match status" value="1"/>
</dbReference>
<feature type="domain" description="Mur ligase central" evidence="12">
    <location>
        <begin position="114"/>
        <end position="318"/>
    </location>
</feature>
<feature type="binding site" evidence="9">
    <location>
        <position position="389"/>
    </location>
    <ligand>
        <name>meso-2,6-diaminopimelate</name>
        <dbReference type="ChEBI" id="CHEBI:57791"/>
    </ligand>
</feature>
<feature type="binding site" evidence="9">
    <location>
        <begin position="158"/>
        <end position="159"/>
    </location>
    <ligand>
        <name>UDP-N-acetyl-alpha-D-muramoyl-L-alanyl-D-glutamate</name>
        <dbReference type="ChEBI" id="CHEBI:83900"/>
    </ligand>
</feature>
<evidence type="ECO:0000256" key="1">
    <source>
        <dbReference type="ARBA" id="ARBA00005898"/>
    </source>
</evidence>
<evidence type="ECO:0000259" key="11">
    <source>
        <dbReference type="Pfam" id="PF02875"/>
    </source>
</evidence>
<evidence type="ECO:0000313" key="13">
    <source>
        <dbReference type="EMBL" id="SET00044.1"/>
    </source>
</evidence>
<evidence type="ECO:0000256" key="9">
    <source>
        <dbReference type="HAMAP-Rule" id="MF_00208"/>
    </source>
</evidence>
<feature type="binding site" evidence="9">
    <location>
        <begin position="413"/>
        <end position="416"/>
    </location>
    <ligand>
        <name>meso-2,6-diaminopimelate</name>
        <dbReference type="ChEBI" id="CHEBI:57791"/>
    </ligand>
</feature>
<keyword evidence="6 9" id="KW-0133">Cell shape</keyword>
<dbReference type="Gene3D" id="3.40.1190.10">
    <property type="entry name" value="Mur-like, catalytic domain"/>
    <property type="match status" value="1"/>
</dbReference>
<dbReference type="AlphaFoldDB" id="A0A1I0B0M5"/>
<feature type="binding site" evidence="9">
    <location>
        <position position="468"/>
    </location>
    <ligand>
        <name>meso-2,6-diaminopimelate</name>
        <dbReference type="ChEBI" id="CHEBI:57791"/>
    </ligand>
</feature>
<comment type="catalytic activity">
    <reaction evidence="9">
        <text>UDP-N-acetyl-alpha-D-muramoyl-L-alanyl-D-glutamate + meso-2,6-diaminopimelate + ATP = UDP-N-acetyl-alpha-D-muramoyl-L-alanyl-gamma-D-glutamyl-meso-2,6-diaminopimelate + ADP + phosphate + H(+)</text>
        <dbReference type="Rhea" id="RHEA:23676"/>
        <dbReference type="ChEBI" id="CHEBI:15378"/>
        <dbReference type="ChEBI" id="CHEBI:30616"/>
        <dbReference type="ChEBI" id="CHEBI:43474"/>
        <dbReference type="ChEBI" id="CHEBI:57791"/>
        <dbReference type="ChEBI" id="CHEBI:83900"/>
        <dbReference type="ChEBI" id="CHEBI:83905"/>
        <dbReference type="ChEBI" id="CHEBI:456216"/>
        <dbReference type="EC" id="6.3.2.13"/>
    </reaction>
</comment>
<evidence type="ECO:0000256" key="6">
    <source>
        <dbReference type="ARBA" id="ARBA00022960"/>
    </source>
</evidence>
<dbReference type="RefSeq" id="WP_177168844.1">
    <property type="nucleotide sequence ID" value="NZ_AP027363.1"/>
</dbReference>